<evidence type="ECO:0000313" key="4">
    <source>
        <dbReference type="Proteomes" id="UP000265040"/>
    </source>
</evidence>
<dbReference type="PANTHER" id="PTHR15665">
    <property type="entry name" value="ASTEROID PROTEIN"/>
    <property type="match status" value="1"/>
</dbReference>
<proteinExistence type="inferred from homology"/>
<dbReference type="PANTHER" id="PTHR15665:SF1">
    <property type="entry name" value="PROTEIN ASTEROID HOMOLOG 1"/>
    <property type="match status" value="1"/>
</dbReference>
<dbReference type="GeneTree" id="ENSGT00390000010145"/>
<dbReference type="Proteomes" id="UP000265040">
    <property type="component" value="Chromosome 12"/>
</dbReference>
<dbReference type="InParanoid" id="A0A3Q1JFD8"/>
<reference evidence="3" key="3">
    <citation type="submission" date="2025-09" db="UniProtKB">
        <authorList>
            <consortium name="Ensembl"/>
        </authorList>
    </citation>
    <scope>IDENTIFICATION</scope>
</reference>
<reference evidence="3" key="1">
    <citation type="submission" date="2021-04" db="EMBL/GenBank/DDBJ databases">
        <authorList>
            <consortium name="Wellcome Sanger Institute Data Sharing"/>
        </authorList>
    </citation>
    <scope>NUCLEOTIDE SEQUENCE [LARGE SCALE GENOMIC DNA]</scope>
</reference>
<protein>
    <recommendedName>
        <fullName evidence="2">Asteroid domain-containing protein</fullName>
    </recommendedName>
</protein>
<comment type="similarity">
    <text evidence="1">Belongs to the asteroid family.</text>
</comment>
<dbReference type="InterPro" id="IPR026832">
    <property type="entry name" value="Asteroid"/>
</dbReference>
<dbReference type="InterPro" id="IPR039436">
    <property type="entry name" value="Asteroid_dom"/>
</dbReference>
<dbReference type="SUPFAM" id="SSF88723">
    <property type="entry name" value="PIN domain-like"/>
    <property type="match status" value="1"/>
</dbReference>
<dbReference type="Ensembl" id="ENSATET00000034226.2">
    <property type="protein sequence ID" value="ENSATEP00000033737.2"/>
    <property type="gene ID" value="ENSATEG00000023228.2"/>
</dbReference>
<accession>A0A3Q1JFD8</accession>
<reference evidence="3" key="2">
    <citation type="submission" date="2025-08" db="UniProtKB">
        <authorList>
            <consortium name="Ensembl"/>
        </authorList>
    </citation>
    <scope>IDENTIFICATION</scope>
</reference>
<dbReference type="Gene3D" id="3.40.50.1010">
    <property type="entry name" value="5'-nuclease"/>
    <property type="match status" value="1"/>
</dbReference>
<sequence>MGVKKLQSLVNRSNVLEDFTVTKSHVVIDAANVYYFLYFKSDPQLDQSHGGDYPGFKDETCRFFQALQDCEITPHVVLDGGSDREKLETLECRLKSKLNNAKNIAEKRPGGSILPPLVKDVFKQILMEKNIEFEQSCGEADPRIASWANELQCPVLSDDSDFYIYDLNAGVLSPALFQWRKSSKGQIPAKIYRRSRFCDRFGIDPVLVPVFASIAGNDFSKLEDGGTFERRCPPPERSRDKETNRLRGILRFLKSLKLEHLQNPEQRQSQALAAALRFVGKEKTTDDKRFRDSIKEYVNHPETPETRGDDLPRWIREKLREGKLTSFVTDVLRHSRMMLTPLVEDFSQPSSYAAALRIRRFFYGLLTGEKACTEFDRVDEKSVSHKQIDPLLPSVLRRQVLLEALDSRSLVLEKIPDNMKLTVCVTNFWYHQKTNVQYLHGLLLGFVYGEHLNPVWRPVGPSFVWLKRISFVYLSAEGGFEKKMKDLKAEGERIQLQPDVAHAFSQWQCCFRQSLHLNQLLSFPLPEPECSRYRTSVCVTHLIFELENECCNFVTLLLFRLYCGPLVHLLTGPGPQNPQNSIRGLMNEDQRRLFDTLLMSITAGVESVNI</sequence>
<feature type="domain" description="Asteroid" evidence="2">
    <location>
        <begin position="136"/>
        <end position="206"/>
    </location>
</feature>
<gene>
    <name evidence="3" type="primary">RASAL1</name>
</gene>
<evidence type="ECO:0000259" key="2">
    <source>
        <dbReference type="Pfam" id="PF12813"/>
    </source>
</evidence>
<dbReference type="OrthoDB" id="25987at2759"/>
<keyword evidence="4" id="KW-1185">Reference proteome</keyword>
<dbReference type="STRING" id="64144.ENSATEP00000033737"/>
<organism evidence="3 4">
    <name type="scientific">Anabas testudineus</name>
    <name type="common">Climbing perch</name>
    <name type="synonym">Anthias testudineus</name>
    <dbReference type="NCBI Taxonomy" id="64144"/>
    <lineage>
        <taxon>Eukaryota</taxon>
        <taxon>Metazoa</taxon>
        <taxon>Chordata</taxon>
        <taxon>Craniata</taxon>
        <taxon>Vertebrata</taxon>
        <taxon>Euteleostomi</taxon>
        <taxon>Actinopterygii</taxon>
        <taxon>Neopterygii</taxon>
        <taxon>Teleostei</taxon>
        <taxon>Neoteleostei</taxon>
        <taxon>Acanthomorphata</taxon>
        <taxon>Anabantaria</taxon>
        <taxon>Anabantiformes</taxon>
        <taxon>Anabantoidei</taxon>
        <taxon>Anabantidae</taxon>
        <taxon>Anabas</taxon>
    </lineage>
</organism>
<evidence type="ECO:0000313" key="3">
    <source>
        <dbReference type="Ensembl" id="ENSATEP00000033737.2"/>
    </source>
</evidence>
<evidence type="ECO:0000256" key="1">
    <source>
        <dbReference type="ARBA" id="ARBA00007398"/>
    </source>
</evidence>
<dbReference type="AlphaFoldDB" id="A0A3Q1JFD8"/>
<dbReference type="Pfam" id="PF12813">
    <property type="entry name" value="XPG_I_2"/>
    <property type="match status" value="1"/>
</dbReference>
<name>A0A3Q1JFD8_ANATE</name>
<dbReference type="InterPro" id="IPR029060">
    <property type="entry name" value="PIN-like_dom_sf"/>
</dbReference>